<dbReference type="InterPro" id="IPR036249">
    <property type="entry name" value="Thioredoxin-like_sf"/>
</dbReference>
<dbReference type="EMBL" id="JABCKI010005939">
    <property type="protein sequence ID" value="KAG5636393.1"/>
    <property type="molecule type" value="Genomic_DNA"/>
</dbReference>
<proteinExistence type="predicted"/>
<dbReference type="Pfam" id="PF13911">
    <property type="entry name" value="AhpC-TSA_2"/>
    <property type="match status" value="1"/>
</dbReference>
<dbReference type="AlphaFoldDB" id="A0A9P7FU98"/>
<gene>
    <name evidence="1" type="ORF">H0H81_008227</name>
</gene>
<name>A0A9P7FU98_9AGAR</name>
<dbReference type="PANTHER" id="PTHR28630">
    <property type="match status" value="1"/>
</dbReference>
<evidence type="ECO:0000313" key="2">
    <source>
        <dbReference type="Proteomes" id="UP000717328"/>
    </source>
</evidence>
<dbReference type="PANTHER" id="PTHR28630:SF3">
    <property type="entry name" value="PEROXIREDOXIN-LIKE 2C"/>
    <property type="match status" value="1"/>
</dbReference>
<dbReference type="OrthoDB" id="40334at2759"/>
<comment type="caution">
    <text evidence="1">The sequence shown here is derived from an EMBL/GenBank/DDBJ whole genome shotgun (WGS) entry which is preliminary data.</text>
</comment>
<dbReference type="Proteomes" id="UP000717328">
    <property type="component" value="Unassembled WGS sequence"/>
</dbReference>
<dbReference type="InterPro" id="IPR032801">
    <property type="entry name" value="PXL2A/B/C"/>
</dbReference>
<dbReference type="CDD" id="cd02970">
    <property type="entry name" value="PRX_like2"/>
    <property type="match status" value="1"/>
</dbReference>
<dbReference type="Gene3D" id="3.40.30.10">
    <property type="entry name" value="Glutaredoxin"/>
    <property type="match status" value="1"/>
</dbReference>
<protein>
    <submittedName>
        <fullName evidence="1">Uncharacterized protein</fullName>
    </submittedName>
</protein>
<sequence>MADALPNTEALTSASKIEILDVKGAKVTFGSIFENKKTIFVFIIGYQKGHFFCGSCQGYVEQLATIPSSALASANAQIVVVGCGEWQPIQSYAETTKFTGQIYANPSRALYHALGMNIENFKLTPSGEERRSYVKGTFTAVIQSIKGALARPSLIGKQGKISQLGGEFIFGPGLVCTFAHRMQHTQDHVEVADLVKKAGVPASA</sequence>
<evidence type="ECO:0000313" key="1">
    <source>
        <dbReference type="EMBL" id="KAG5636393.1"/>
    </source>
</evidence>
<reference evidence="1" key="1">
    <citation type="submission" date="2021-02" db="EMBL/GenBank/DDBJ databases">
        <authorList>
            <person name="Nieuwenhuis M."/>
            <person name="Van De Peppel L.J.J."/>
        </authorList>
    </citation>
    <scope>NUCLEOTIDE SEQUENCE</scope>
    <source>
        <strain evidence="1">D49</strain>
    </source>
</reference>
<dbReference type="SUPFAM" id="SSF52833">
    <property type="entry name" value="Thioredoxin-like"/>
    <property type="match status" value="1"/>
</dbReference>
<keyword evidence="2" id="KW-1185">Reference proteome</keyword>
<organism evidence="1 2">
    <name type="scientific">Sphagnurus paluster</name>
    <dbReference type="NCBI Taxonomy" id="117069"/>
    <lineage>
        <taxon>Eukaryota</taxon>
        <taxon>Fungi</taxon>
        <taxon>Dikarya</taxon>
        <taxon>Basidiomycota</taxon>
        <taxon>Agaricomycotina</taxon>
        <taxon>Agaricomycetes</taxon>
        <taxon>Agaricomycetidae</taxon>
        <taxon>Agaricales</taxon>
        <taxon>Tricholomatineae</taxon>
        <taxon>Lyophyllaceae</taxon>
        <taxon>Sphagnurus</taxon>
    </lineage>
</organism>
<reference evidence="1" key="2">
    <citation type="submission" date="2021-10" db="EMBL/GenBank/DDBJ databases">
        <title>Phylogenomics reveals ancestral predisposition of the termite-cultivated fungus Termitomyces towards a domesticated lifestyle.</title>
        <authorList>
            <person name="Auxier B."/>
            <person name="Grum-Grzhimaylo A."/>
            <person name="Cardenas M.E."/>
            <person name="Lodge J.D."/>
            <person name="Laessoe T."/>
            <person name="Pedersen O."/>
            <person name="Smith M.E."/>
            <person name="Kuyper T.W."/>
            <person name="Franco-Molano E.A."/>
            <person name="Baroni T.J."/>
            <person name="Aanen D.K."/>
        </authorList>
    </citation>
    <scope>NUCLEOTIDE SEQUENCE</scope>
    <source>
        <strain evidence="1">D49</strain>
    </source>
</reference>
<accession>A0A9P7FU98</accession>